<evidence type="ECO:0000256" key="4">
    <source>
        <dbReference type="ARBA" id="ARBA00023157"/>
    </source>
</evidence>
<keyword evidence="9" id="KW-1133">Transmembrane helix</keyword>
<dbReference type="PANTHER" id="PTHR24252:SF27">
    <property type="entry name" value="TRANSMEMBRANE PROTEASE SERINE 3-LIKE"/>
    <property type="match status" value="1"/>
</dbReference>
<dbReference type="Proteomes" id="UP000288216">
    <property type="component" value="Unassembled WGS sequence"/>
</dbReference>
<keyword evidence="4" id="KW-1015">Disulfide bond</keyword>
<dbReference type="InterPro" id="IPR036772">
    <property type="entry name" value="SRCR-like_dom_sf"/>
</dbReference>
<organism evidence="12 13">
    <name type="scientific">Scyliorhinus torazame</name>
    <name type="common">Cloudy catshark</name>
    <name type="synonym">Catulus torazame</name>
    <dbReference type="NCBI Taxonomy" id="75743"/>
    <lineage>
        <taxon>Eukaryota</taxon>
        <taxon>Metazoa</taxon>
        <taxon>Chordata</taxon>
        <taxon>Craniata</taxon>
        <taxon>Vertebrata</taxon>
        <taxon>Chondrichthyes</taxon>
        <taxon>Elasmobranchii</taxon>
        <taxon>Galeomorphii</taxon>
        <taxon>Galeoidea</taxon>
        <taxon>Carcharhiniformes</taxon>
        <taxon>Scyliorhinidae</taxon>
        <taxon>Scyliorhinus</taxon>
    </lineage>
</organism>
<evidence type="ECO:0000313" key="12">
    <source>
        <dbReference type="EMBL" id="GCB70249.1"/>
    </source>
</evidence>
<feature type="transmembrane region" description="Helical" evidence="9">
    <location>
        <begin position="147"/>
        <end position="168"/>
    </location>
</feature>
<dbReference type="PRINTS" id="PR00722">
    <property type="entry name" value="CHYMOTRYPSIN"/>
</dbReference>
<feature type="compositionally biased region" description="Polar residues" evidence="8">
    <location>
        <begin position="26"/>
        <end position="35"/>
    </location>
</feature>
<dbReference type="GO" id="GO:0004252">
    <property type="term" value="F:serine-type endopeptidase activity"/>
    <property type="evidence" value="ECO:0007669"/>
    <property type="project" value="InterPro"/>
</dbReference>
<evidence type="ECO:0000256" key="2">
    <source>
        <dbReference type="ARBA" id="ARBA00022801"/>
    </source>
</evidence>
<evidence type="ECO:0000313" key="13">
    <source>
        <dbReference type="Proteomes" id="UP000288216"/>
    </source>
</evidence>
<dbReference type="OrthoDB" id="5979691at2759"/>
<evidence type="ECO:0000259" key="10">
    <source>
        <dbReference type="PROSITE" id="PS50240"/>
    </source>
</evidence>
<dbReference type="InterPro" id="IPR033116">
    <property type="entry name" value="TRYPSIN_SER"/>
</dbReference>
<evidence type="ECO:0000256" key="6">
    <source>
        <dbReference type="PROSITE-ProRule" id="PRU00196"/>
    </source>
</evidence>
<evidence type="ECO:0008006" key="14">
    <source>
        <dbReference type="Google" id="ProtNLM"/>
    </source>
</evidence>
<dbReference type="InterPro" id="IPR001254">
    <property type="entry name" value="Trypsin_dom"/>
</dbReference>
<feature type="compositionally biased region" description="Polar residues" evidence="8">
    <location>
        <begin position="89"/>
        <end position="100"/>
    </location>
</feature>
<dbReference type="SUPFAM" id="SSF56487">
    <property type="entry name" value="SRCR-like"/>
    <property type="match status" value="1"/>
</dbReference>
<evidence type="ECO:0000256" key="1">
    <source>
        <dbReference type="ARBA" id="ARBA00022670"/>
    </source>
</evidence>
<dbReference type="InterPro" id="IPR043504">
    <property type="entry name" value="Peptidase_S1_PA_chymotrypsin"/>
</dbReference>
<feature type="domain" description="Peptidase S1" evidence="10">
    <location>
        <begin position="315"/>
        <end position="550"/>
    </location>
</feature>
<evidence type="ECO:0000259" key="11">
    <source>
        <dbReference type="PROSITE" id="PS50287"/>
    </source>
</evidence>
<evidence type="ECO:0000256" key="9">
    <source>
        <dbReference type="SAM" id="Phobius"/>
    </source>
</evidence>
<comment type="caution">
    <text evidence="6">Lacks conserved residue(s) required for the propagation of feature annotation.</text>
</comment>
<feature type="region of interest" description="Disordered" evidence="8">
    <location>
        <begin position="1"/>
        <end position="125"/>
    </location>
</feature>
<comment type="caution">
    <text evidence="12">The sequence shown here is derived from an EMBL/GenBank/DDBJ whole genome shotgun (WGS) entry which is preliminary data.</text>
</comment>
<keyword evidence="1 7" id="KW-0645">Protease</keyword>
<dbReference type="Pfam" id="PF15494">
    <property type="entry name" value="SRCR_2"/>
    <property type="match status" value="1"/>
</dbReference>
<dbReference type="FunFam" id="2.40.10.10:FF:000003">
    <property type="entry name" value="Transmembrane serine protease 3"/>
    <property type="match status" value="1"/>
</dbReference>
<dbReference type="GO" id="GO:0016020">
    <property type="term" value="C:membrane"/>
    <property type="evidence" value="ECO:0007669"/>
    <property type="project" value="InterPro"/>
</dbReference>
<dbReference type="InterPro" id="IPR001314">
    <property type="entry name" value="Peptidase_S1A"/>
</dbReference>
<dbReference type="SUPFAM" id="SSF50494">
    <property type="entry name" value="Trypsin-like serine proteases"/>
    <property type="match status" value="1"/>
</dbReference>
<dbReference type="InterPro" id="IPR009003">
    <property type="entry name" value="Peptidase_S1_PA"/>
</dbReference>
<dbReference type="PROSITE" id="PS00135">
    <property type="entry name" value="TRYPSIN_SER"/>
    <property type="match status" value="1"/>
</dbReference>
<keyword evidence="2 7" id="KW-0378">Hydrolase</keyword>
<evidence type="ECO:0000256" key="3">
    <source>
        <dbReference type="ARBA" id="ARBA00022825"/>
    </source>
</evidence>
<keyword evidence="9" id="KW-0812">Transmembrane</keyword>
<keyword evidence="5" id="KW-0325">Glycoprotein</keyword>
<dbReference type="SMART" id="SM00020">
    <property type="entry name" value="Tryp_SPc"/>
    <property type="match status" value="1"/>
</dbReference>
<dbReference type="Gene3D" id="2.40.10.10">
    <property type="entry name" value="Trypsin-like serine proteases"/>
    <property type="match status" value="3"/>
</dbReference>
<evidence type="ECO:0000256" key="8">
    <source>
        <dbReference type="SAM" id="MobiDB-lite"/>
    </source>
</evidence>
<keyword evidence="3 7" id="KW-0720">Serine protease</keyword>
<protein>
    <recommendedName>
        <fullName evidence="14">SRCR domain-containing protein</fullName>
    </recommendedName>
</protein>
<dbReference type="InterPro" id="IPR018114">
    <property type="entry name" value="TRYPSIN_HIS"/>
</dbReference>
<dbReference type="CDD" id="cd00190">
    <property type="entry name" value="Tryp_SPc"/>
    <property type="match status" value="1"/>
</dbReference>
<evidence type="ECO:0000256" key="7">
    <source>
        <dbReference type="RuleBase" id="RU363034"/>
    </source>
</evidence>
<dbReference type="Pfam" id="PF00089">
    <property type="entry name" value="Trypsin"/>
    <property type="match status" value="1"/>
</dbReference>
<dbReference type="SMART" id="SM00202">
    <property type="entry name" value="SR"/>
    <property type="match status" value="1"/>
</dbReference>
<keyword evidence="9" id="KW-0472">Membrane</keyword>
<dbReference type="PANTHER" id="PTHR24252">
    <property type="entry name" value="ACROSIN-RELATED"/>
    <property type="match status" value="1"/>
</dbReference>
<dbReference type="InterPro" id="IPR001190">
    <property type="entry name" value="SRCR"/>
</dbReference>
<evidence type="ECO:0000256" key="5">
    <source>
        <dbReference type="ARBA" id="ARBA00023180"/>
    </source>
</evidence>
<name>A0A401PAW1_SCYTO</name>
<dbReference type="PROSITE" id="PS50287">
    <property type="entry name" value="SRCR_2"/>
    <property type="match status" value="1"/>
</dbReference>
<dbReference type="AlphaFoldDB" id="A0A401PAW1"/>
<dbReference type="Gene3D" id="3.10.250.10">
    <property type="entry name" value="SRCR-like domain"/>
    <property type="match status" value="1"/>
</dbReference>
<dbReference type="GO" id="GO:0006508">
    <property type="term" value="P:proteolysis"/>
    <property type="evidence" value="ECO:0007669"/>
    <property type="project" value="UniProtKB-KW"/>
</dbReference>
<dbReference type="STRING" id="75743.A0A401PAW1"/>
<sequence length="557" mass="62058">MNLNVEPSGPVRSAEQQGEIIPLSELTVSEASPAQRSEDLTLSPEDIEPQGFTVPSSTVTKWEASPQPCSESPALGSELMSVDSKDDSSLTAKQAETQGQDAPLLEAPTSEAPMAQPPEGPSKSVIRKRWRKRFRPRRRPPRATKRILVLLCAVTIFSSIVVAIYFIVRHLERPIENKTSIPTGGNAPTTRCNETEIYVNHTTSRTVSFRINTENALLEIHHQSWRVWLPVCDEKWNASLAKLICRYMGHIKYQNSSVISISEIGPNYIQGFVEVTNGQDNDFEKIWSYRDSCASGNVVKLKCSDCGEKHGFFMIVGGQEAEMGSWPWQVTLYYNYKHTCGGSIIDHYWVITAAHCVHRLSNARNWLVYAGILDRQVILFSSVTSYAVEKIIYNRNYDSDSHDYDIALMKLKKPIEFSNTVRAVCLPEYNQQVTPGKQCWISGWGHAKANAYRVENILKEASVPVVSSERCNSSCMYNGAITPRMVCAGYKEGKVDACQGDSGGPLVCEDVQAWHLTGVVSWGIGCAEANHPGVYAKVSEFLDWIYSKIEPLDTSTS</sequence>
<dbReference type="OMA" id="SCMYNGA"/>
<dbReference type="EMBL" id="BFAA01000267">
    <property type="protein sequence ID" value="GCB70249.1"/>
    <property type="molecule type" value="Genomic_DNA"/>
</dbReference>
<accession>A0A401PAW1</accession>
<reference evidence="12 13" key="1">
    <citation type="journal article" date="2018" name="Nat. Ecol. Evol.">
        <title>Shark genomes provide insights into elasmobranch evolution and the origin of vertebrates.</title>
        <authorList>
            <person name="Hara Y"/>
            <person name="Yamaguchi K"/>
            <person name="Onimaru K"/>
            <person name="Kadota M"/>
            <person name="Koyanagi M"/>
            <person name="Keeley SD"/>
            <person name="Tatsumi K"/>
            <person name="Tanaka K"/>
            <person name="Motone F"/>
            <person name="Kageyama Y"/>
            <person name="Nozu R"/>
            <person name="Adachi N"/>
            <person name="Nishimura O"/>
            <person name="Nakagawa R"/>
            <person name="Tanegashima C"/>
            <person name="Kiyatake I"/>
            <person name="Matsumoto R"/>
            <person name="Murakumo K"/>
            <person name="Nishida K"/>
            <person name="Terakita A"/>
            <person name="Kuratani S"/>
            <person name="Sato K"/>
            <person name="Hyodo S Kuraku.S."/>
        </authorList>
    </citation>
    <scope>NUCLEOTIDE SEQUENCE [LARGE SCALE GENOMIC DNA]</scope>
</reference>
<keyword evidence="13" id="KW-1185">Reference proteome</keyword>
<dbReference type="PROSITE" id="PS50240">
    <property type="entry name" value="TRYPSIN_DOM"/>
    <property type="match status" value="1"/>
</dbReference>
<dbReference type="PROSITE" id="PS00134">
    <property type="entry name" value="TRYPSIN_HIS"/>
    <property type="match status" value="1"/>
</dbReference>
<gene>
    <name evidence="12" type="ORF">scyTo_0001234</name>
</gene>
<feature type="domain" description="SRCR" evidence="11">
    <location>
        <begin position="204"/>
        <end position="249"/>
    </location>
</feature>
<proteinExistence type="predicted"/>